<reference evidence="2" key="1">
    <citation type="submission" date="2024-05" db="EMBL/GenBank/DDBJ databases">
        <title>30 novel species of actinomycetes from the DSMZ collection.</title>
        <authorList>
            <person name="Nouioui I."/>
        </authorList>
    </citation>
    <scope>NUCLEOTIDE SEQUENCE</scope>
    <source>
        <strain evidence="2">DSM 40473</strain>
    </source>
</reference>
<gene>
    <name evidence="2" type="ORF">RM609_12200</name>
</gene>
<feature type="transmembrane region" description="Helical" evidence="1">
    <location>
        <begin position="12"/>
        <end position="33"/>
    </location>
</feature>
<keyword evidence="1" id="KW-0812">Transmembrane</keyword>
<protein>
    <submittedName>
        <fullName evidence="2">VC0807 family protein</fullName>
    </submittedName>
</protein>
<keyword evidence="1" id="KW-0472">Membrane</keyword>
<evidence type="ECO:0000256" key="1">
    <source>
        <dbReference type="SAM" id="Phobius"/>
    </source>
</evidence>
<keyword evidence="1" id="KW-1133">Transmembrane helix</keyword>
<dbReference type="RefSeq" id="WP_311610366.1">
    <property type="nucleotide sequence ID" value="NZ_JAVRFI010000006.1"/>
</dbReference>
<sequence>MDRMESRGARPARALLVPLAISVALPLAVYYALRAHGTAQWQALLLSSAIPAAHALVTAVVRRRAEVFDLLIVALLAVSALTSLISGSPRVLLLKDAGLPAVLGIWIAGTLFAARPFAFQFGRRLRGPAAEEEAERLWDGMPEFRAALRGLTVLWGGIELLDAALSTVEALSLPVDVVPVLGRFQSIGLIALIVAVTIRRSRGFQARYGMGLFGARPAGAPTAEEIPGRVGA</sequence>
<dbReference type="Proteomes" id="UP001180531">
    <property type="component" value="Unassembled WGS sequence"/>
</dbReference>
<feature type="transmembrane region" description="Helical" evidence="1">
    <location>
        <begin position="97"/>
        <end position="118"/>
    </location>
</feature>
<organism evidence="2 3">
    <name type="scientific">Streptomyces hesseae</name>
    <dbReference type="NCBI Taxonomy" id="3075519"/>
    <lineage>
        <taxon>Bacteria</taxon>
        <taxon>Bacillati</taxon>
        <taxon>Actinomycetota</taxon>
        <taxon>Actinomycetes</taxon>
        <taxon>Kitasatosporales</taxon>
        <taxon>Streptomycetaceae</taxon>
        <taxon>Streptomyces</taxon>
    </lineage>
</organism>
<keyword evidence="3" id="KW-1185">Reference proteome</keyword>
<evidence type="ECO:0000313" key="2">
    <source>
        <dbReference type="EMBL" id="MDT0449822.1"/>
    </source>
</evidence>
<feature type="transmembrane region" description="Helical" evidence="1">
    <location>
        <begin position="67"/>
        <end position="85"/>
    </location>
</feature>
<proteinExistence type="predicted"/>
<feature type="transmembrane region" description="Helical" evidence="1">
    <location>
        <begin position="39"/>
        <end position="60"/>
    </location>
</feature>
<dbReference type="NCBIfam" id="NF041646">
    <property type="entry name" value="VC0807_fam"/>
    <property type="match status" value="1"/>
</dbReference>
<dbReference type="EMBL" id="JAVRFI010000006">
    <property type="protein sequence ID" value="MDT0449822.1"/>
    <property type="molecule type" value="Genomic_DNA"/>
</dbReference>
<accession>A0ABU2SLE9</accession>
<evidence type="ECO:0000313" key="3">
    <source>
        <dbReference type="Proteomes" id="UP001180531"/>
    </source>
</evidence>
<name>A0ABU2SLE9_9ACTN</name>
<comment type="caution">
    <text evidence="2">The sequence shown here is derived from an EMBL/GenBank/DDBJ whole genome shotgun (WGS) entry which is preliminary data.</text>
</comment>